<evidence type="ECO:0000313" key="2">
    <source>
        <dbReference type="EMBL" id="MBB5264435.1"/>
    </source>
</evidence>
<keyword evidence="3" id="KW-1185">Reference proteome</keyword>
<dbReference type="InterPro" id="IPR011033">
    <property type="entry name" value="PRC_barrel-like_sf"/>
</dbReference>
<sequence>MRFCELRQKEVINVRDCQRLGFVADIEFDPACGKICQLIIPGPGKLCGLFGRESECVIGWNCVRQIGTDIILVDVDGEMAQRRCGEGICKNG</sequence>
<name>A0A7W8HA20_9FIRM</name>
<feature type="domain" description="PRC-barrel" evidence="1">
    <location>
        <begin position="2"/>
        <end position="78"/>
    </location>
</feature>
<dbReference type="EMBL" id="JACHFW010000005">
    <property type="protein sequence ID" value="MBB5264435.1"/>
    <property type="molecule type" value="Genomic_DNA"/>
</dbReference>
<gene>
    <name evidence="2" type="ORF">HNP82_001562</name>
</gene>
<organism evidence="2 3">
    <name type="scientific">Catenibacillus scindens</name>
    <dbReference type="NCBI Taxonomy" id="673271"/>
    <lineage>
        <taxon>Bacteria</taxon>
        <taxon>Bacillati</taxon>
        <taxon>Bacillota</taxon>
        <taxon>Clostridia</taxon>
        <taxon>Lachnospirales</taxon>
        <taxon>Lachnospiraceae</taxon>
        <taxon>Catenibacillus</taxon>
    </lineage>
</organism>
<dbReference type="InterPro" id="IPR027275">
    <property type="entry name" value="PRC-brl_dom"/>
</dbReference>
<dbReference type="PANTHER" id="PTHR40061">
    <property type="entry name" value="SPORULATION PROTEIN YLMC-RELATED"/>
    <property type="match status" value="1"/>
</dbReference>
<dbReference type="InterPro" id="IPR014238">
    <property type="entry name" value="Spore_YlmC/YmxH"/>
</dbReference>
<dbReference type="RefSeq" id="WP_183773019.1">
    <property type="nucleotide sequence ID" value="NZ_CAWVEG010000154.1"/>
</dbReference>
<dbReference type="SUPFAM" id="SSF50346">
    <property type="entry name" value="PRC-barrel domain"/>
    <property type="match status" value="1"/>
</dbReference>
<comment type="caution">
    <text evidence="2">The sequence shown here is derived from an EMBL/GenBank/DDBJ whole genome shotgun (WGS) entry which is preliminary data.</text>
</comment>
<reference evidence="2 3" key="1">
    <citation type="submission" date="2020-08" db="EMBL/GenBank/DDBJ databases">
        <title>Genomic Encyclopedia of Type Strains, Phase IV (KMG-IV): sequencing the most valuable type-strain genomes for metagenomic binning, comparative biology and taxonomic classification.</title>
        <authorList>
            <person name="Goeker M."/>
        </authorList>
    </citation>
    <scope>NUCLEOTIDE SEQUENCE [LARGE SCALE GENOMIC DNA]</scope>
    <source>
        <strain evidence="2 3">DSM 106146</strain>
    </source>
</reference>
<protein>
    <submittedName>
        <fullName evidence="2">YlmC/YmxH family sporulation protein</fullName>
    </submittedName>
</protein>
<accession>A0A7W8HA20</accession>
<dbReference type="Gene3D" id="2.30.30.240">
    <property type="entry name" value="PRC-barrel domain"/>
    <property type="match status" value="1"/>
</dbReference>
<proteinExistence type="predicted"/>
<dbReference type="Pfam" id="PF05239">
    <property type="entry name" value="PRC"/>
    <property type="match status" value="1"/>
</dbReference>
<dbReference type="Proteomes" id="UP000543642">
    <property type="component" value="Unassembled WGS sequence"/>
</dbReference>
<evidence type="ECO:0000259" key="1">
    <source>
        <dbReference type="Pfam" id="PF05239"/>
    </source>
</evidence>
<dbReference type="NCBIfam" id="TIGR02888">
    <property type="entry name" value="spore_YlmC_YmxH"/>
    <property type="match status" value="1"/>
</dbReference>
<dbReference type="AlphaFoldDB" id="A0A7W8HA20"/>
<dbReference type="PANTHER" id="PTHR40061:SF1">
    <property type="entry name" value="SPORULATION PROTEIN YLMC-RELATED"/>
    <property type="match status" value="1"/>
</dbReference>
<evidence type="ECO:0000313" key="3">
    <source>
        <dbReference type="Proteomes" id="UP000543642"/>
    </source>
</evidence>